<evidence type="ECO:0000313" key="2">
    <source>
        <dbReference type="Proteomes" id="UP001222325"/>
    </source>
</evidence>
<proteinExistence type="predicted"/>
<sequence length="275" mass="29761">MPLTSLPLARVSSATVTLHVTRFVPTSLGTRANNTDSTIDHMTRHVGRLLLSGLGVPVGEMENVSVAYEPRKTVKYTCKAPTVRVFLWSFSPSLLRIFAGSGKTTSLALLTGDYPKSYMQPLPSVSSKLHTNVWQRPSFRAVVVSPELLDAVPHRVLGMRVWDAVATGFGGGLFPQALGLDIADDVRAGRGRRVWELGWLIALPIGAQRMVPLMCVLVGRPPLLNEVWSGIDDSVDLAARAHLRAGRVGPEQAVVVATQLPDEAPAWGEKDSITE</sequence>
<comment type="caution">
    <text evidence="1">The sequence shown here is derived from an EMBL/GenBank/DDBJ whole genome shotgun (WGS) entry which is preliminary data.</text>
</comment>
<dbReference type="AlphaFoldDB" id="A0AAD6UKU6"/>
<evidence type="ECO:0000313" key="1">
    <source>
        <dbReference type="EMBL" id="KAJ7100139.1"/>
    </source>
</evidence>
<gene>
    <name evidence="1" type="ORF">B0H15DRAFT_944498</name>
</gene>
<accession>A0AAD6UKU6</accession>
<organism evidence="1 2">
    <name type="scientific">Mycena belliarum</name>
    <dbReference type="NCBI Taxonomy" id="1033014"/>
    <lineage>
        <taxon>Eukaryota</taxon>
        <taxon>Fungi</taxon>
        <taxon>Dikarya</taxon>
        <taxon>Basidiomycota</taxon>
        <taxon>Agaricomycotina</taxon>
        <taxon>Agaricomycetes</taxon>
        <taxon>Agaricomycetidae</taxon>
        <taxon>Agaricales</taxon>
        <taxon>Marasmiineae</taxon>
        <taxon>Mycenaceae</taxon>
        <taxon>Mycena</taxon>
    </lineage>
</organism>
<protein>
    <submittedName>
        <fullName evidence="1">Uncharacterized protein</fullName>
    </submittedName>
</protein>
<keyword evidence="2" id="KW-1185">Reference proteome</keyword>
<name>A0AAD6UKU6_9AGAR</name>
<dbReference type="Proteomes" id="UP001222325">
    <property type="component" value="Unassembled WGS sequence"/>
</dbReference>
<dbReference type="EMBL" id="JARJCN010000006">
    <property type="protein sequence ID" value="KAJ7100139.1"/>
    <property type="molecule type" value="Genomic_DNA"/>
</dbReference>
<reference evidence="1" key="1">
    <citation type="submission" date="2023-03" db="EMBL/GenBank/DDBJ databases">
        <title>Massive genome expansion in bonnet fungi (Mycena s.s.) driven by repeated elements and novel gene families across ecological guilds.</title>
        <authorList>
            <consortium name="Lawrence Berkeley National Laboratory"/>
            <person name="Harder C.B."/>
            <person name="Miyauchi S."/>
            <person name="Viragh M."/>
            <person name="Kuo A."/>
            <person name="Thoen E."/>
            <person name="Andreopoulos B."/>
            <person name="Lu D."/>
            <person name="Skrede I."/>
            <person name="Drula E."/>
            <person name="Henrissat B."/>
            <person name="Morin E."/>
            <person name="Kohler A."/>
            <person name="Barry K."/>
            <person name="LaButti K."/>
            <person name="Morin E."/>
            <person name="Salamov A."/>
            <person name="Lipzen A."/>
            <person name="Mereny Z."/>
            <person name="Hegedus B."/>
            <person name="Baldrian P."/>
            <person name="Stursova M."/>
            <person name="Weitz H."/>
            <person name="Taylor A."/>
            <person name="Grigoriev I.V."/>
            <person name="Nagy L.G."/>
            <person name="Martin F."/>
            <person name="Kauserud H."/>
        </authorList>
    </citation>
    <scope>NUCLEOTIDE SEQUENCE</scope>
    <source>
        <strain evidence="1">CBHHK173m</strain>
    </source>
</reference>